<proteinExistence type="predicted"/>
<evidence type="ECO:0000256" key="1">
    <source>
        <dbReference type="SAM" id="MobiDB-lite"/>
    </source>
</evidence>
<feature type="compositionally biased region" description="Basic and acidic residues" evidence="1">
    <location>
        <begin position="235"/>
        <end position="258"/>
    </location>
</feature>
<feature type="compositionally biased region" description="Basic and acidic residues" evidence="1">
    <location>
        <begin position="154"/>
        <end position="170"/>
    </location>
</feature>
<evidence type="ECO:0000313" key="3">
    <source>
        <dbReference type="EMBL" id="PAV60956.1"/>
    </source>
</evidence>
<feature type="region of interest" description="Disordered" evidence="1">
    <location>
        <begin position="79"/>
        <end position="142"/>
    </location>
</feature>
<feature type="compositionally biased region" description="Basic and acidic residues" evidence="1">
    <location>
        <begin position="179"/>
        <end position="210"/>
    </location>
</feature>
<keyword evidence="2" id="KW-0732">Signal</keyword>
<name>A0A2A2JGS7_9BILA</name>
<sequence length="350" mass="39666">MPKLIGFVALLGLTAAAIYEPVTDRPNDQTLPNSNQNGMTYGVRNWDFRQSSLPNVGINSNFGAHGGIFGMQIGQQPFGGNFNTGGFPNNNGNQNNRQMQGEQALGNSNNDNNNNGNSNTRSSTNFESSNNQNSDGRNQVKDIADVDALDTFEKEKKEFEQPTSRTRDLSARGFSHRNANKESNNDDRMGPLESPRERTATRAERRRLPVDDDEEAGAVDMPLRRGIARPTDSSEGDRTDRLGERRIANRRVDDEGKSSRSNYDNQRKEYFVPKHSPRLDDNDLQTHRRHMHHDDRRPSHHQKFNDDDDNFEPRIQITDDSRLTERRRGNDEVDNLRTRSQVGRSGTDRG</sequence>
<feature type="compositionally biased region" description="Polar residues" evidence="1">
    <location>
        <begin position="126"/>
        <end position="137"/>
    </location>
</feature>
<feature type="compositionally biased region" description="Low complexity" evidence="1">
    <location>
        <begin position="79"/>
        <end position="96"/>
    </location>
</feature>
<gene>
    <name evidence="3" type="ORF">WR25_25792</name>
</gene>
<feature type="chain" id="PRO_5012381060" evidence="2">
    <location>
        <begin position="17"/>
        <end position="350"/>
    </location>
</feature>
<feature type="signal peptide" evidence="2">
    <location>
        <begin position="1"/>
        <end position="16"/>
    </location>
</feature>
<dbReference type="EMBL" id="LIAE01010441">
    <property type="protein sequence ID" value="PAV60956.1"/>
    <property type="molecule type" value="Genomic_DNA"/>
</dbReference>
<organism evidence="3 4">
    <name type="scientific">Diploscapter pachys</name>
    <dbReference type="NCBI Taxonomy" id="2018661"/>
    <lineage>
        <taxon>Eukaryota</taxon>
        <taxon>Metazoa</taxon>
        <taxon>Ecdysozoa</taxon>
        <taxon>Nematoda</taxon>
        <taxon>Chromadorea</taxon>
        <taxon>Rhabditida</taxon>
        <taxon>Rhabditina</taxon>
        <taxon>Rhabditomorpha</taxon>
        <taxon>Rhabditoidea</taxon>
        <taxon>Rhabditidae</taxon>
        <taxon>Diploscapter</taxon>
    </lineage>
</organism>
<dbReference type="AlphaFoldDB" id="A0A2A2JGS7"/>
<feature type="compositionally biased region" description="Basic and acidic residues" evidence="1">
    <location>
        <begin position="317"/>
        <end position="337"/>
    </location>
</feature>
<accession>A0A2A2JGS7</accession>
<feature type="compositionally biased region" description="Low complexity" evidence="1">
    <location>
        <begin position="106"/>
        <end position="125"/>
    </location>
</feature>
<protein>
    <submittedName>
        <fullName evidence="3">Uncharacterized protein</fullName>
    </submittedName>
</protein>
<feature type="compositionally biased region" description="Basic and acidic residues" evidence="1">
    <location>
        <begin position="265"/>
        <end position="297"/>
    </location>
</feature>
<keyword evidence="4" id="KW-1185">Reference proteome</keyword>
<comment type="caution">
    <text evidence="3">The sequence shown here is derived from an EMBL/GenBank/DDBJ whole genome shotgun (WGS) entry which is preliminary data.</text>
</comment>
<reference evidence="3 4" key="1">
    <citation type="journal article" date="2017" name="Curr. Biol.">
        <title>Genome architecture and evolution of a unichromosomal asexual nematode.</title>
        <authorList>
            <person name="Fradin H."/>
            <person name="Zegar C."/>
            <person name="Gutwein M."/>
            <person name="Lucas J."/>
            <person name="Kovtun M."/>
            <person name="Corcoran D."/>
            <person name="Baugh L.R."/>
            <person name="Kiontke K."/>
            <person name="Gunsalus K."/>
            <person name="Fitch D.H."/>
            <person name="Piano F."/>
        </authorList>
    </citation>
    <scope>NUCLEOTIDE SEQUENCE [LARGE SCALE GENOMIC DNA]</scope>
    <source>
        <strain evidence="3">PF1309</strain>
    </source>
</reference>
<dbReference type="Proteomes" id="UP000218231">
    <property type="component" value="Unassembled WGS sequence"/>
</dbReference>
<evidence type="ECO:0000256" key="2">
    <source>
        <dbReference type="SAM" id="SignalP"/>
    </source>
</evidence>
<evidence type="ECO:0000313" key="4">
    <source>
        <dbReference type="Proteomes" id="UP000218231"/>
    </source>
</evidence>
<feature type="region of interest" description="Disordered" evidence="1">
    <location>
        <begin position="154"/>
        <end position="350"/>
    </location>
</feature>